<evidence type="ECO:0000313" key="13">
    <source>
        <dbReference type="Proteomes" id="UP000694549"/>
    </source>
</evidence>
<evidence type="ECO:0000256" key="8">
    <source>
        <dbReference type="ARBA" id="ARBA00023224"/>
    </source>
</evidence>
<dbReference type="GO" id="GO:0005886">
    <property type="term" value="C:plasma membrane"/>
    <property type="evidence" value="ECO:0007669"/>
    <property type="project" value="UniProtKB-SubCell"/>
</dbReference>
<evidence type="ECO:0000256" key="4">
    <source>
        <dbReference type="ARBA" id="ARBA00022989"/>
    </source>
</evidence>
<feature type="transmembrane region" description="Helical" evidence="10">
    <location>
        <begin position="202"/>
        <end position="226"/>
    </location>
</feature>
<dbReference type="FunFam" id="1.20.1070.10:FF:000193">
    <property type="entry name" value="Mas-related G-protein coupled receptor member E"/>
    <property type="match status" value="1"/>
</dbReference>
<dbReference type="AlphaFoldDB" id="A0A8B9ZXG8"/>
<keyword evidence="5" id="KW-0297">G-protein coupled receptor</keyword>
<feature type="transmembrane region" description="Helical" evidence="10">
    <location>
        <begin position="128"/>
        <end position="150"/>
    </location>
</feature>
<comment type="subcellular location">
    <subcellularLocation>
        <location evidence="1">Cell membrane</location>
        <topology evidence="1">Multi-pass membrane protein</topology>
    </subcellularLocation>
</comment>
<dbReference type="PRINTS" id="PR02108">
    <property type="entry name" value="MRGPCRFAMILY"/>
</dbReference>
<evidence type="ECO:0000256" key="10">
    <source>
        <dbReference type="SAM" id="Phobius"/>
    </source>
</evidence>
<keyword evidence="6 10" id="KW-0472">Membrane</keyword>
<evidence type="ECO:0000256" key="1">
    <source>
        <dbReference type="ARBA" id="ARBA00004651"/>
    </source>
</evidence>
<protein>
    <recommendedName>
        <fullName evidence="11">G-protein coupled receptors family 1 profile domain-containing protein</fullName>
    </recommendedName>
</protein>
<evidence type="ECO:0000256" key="6">
    <source>
        <dbReference type="ARBA" id="ARBA00023136"/>
    </source>
</evidence>
<dbReference type="Ensembl" id="ENSAZOT00000025032.1">
    <property type="protein sequence ID" value="ENSAZOP00000023320.1"/>
    <property type="gene ID" value="ENSAZOG00000015042.1"/>
</dbReference>
<accession>A0A8B9ZXG8</accession>
<keyword evidence="7" id="KW-0675">Receptor</keyword>
<feature type="transmembrane region" description="Helical" evidence="10">
    <location>
        <begin position="30"/>
        <end position="50"/>
    </location>
</feature>
<dbReference type="PRINTS" id="PR00237">
    <property type="entry name" value="GPCRRHODOPSN"/>
</dbReference>
<comment type="similarity">
    <text evidence="9">Belongs to the G-protein coupled receptor 1 family. Mas subfamily.</text>
</comment>
<evidence type="ECO:0000256" key="5">
    <source>
        <dbReference type="ARBA" id="ARBA00023040"/>
    </source>
</evidence>
<dbReference type="PANTHER" id="PTHR11334:SF68">
    <property type="entry name" value="G-PROTEIN COUPLED RECEPTORS FAMILY 1 PROFILE DOMAIN-CONTAINING PROTEIN-RELATED"/>
    <property type="match status" value="1"/>
</dbReference>
<feature type="transmembrane region" description="Helical" evidence="10">
    <location>
        <begin position="62"/>
        <end position="86"/>
    </location>
</feature>
<dbReference type="Pfam" id="PF00001">
    <property type="entry name" value="7tm_1"/>
    <property type="match status" value="1"/>
</dbReference>
<sequence>ARPGDGGWRTQAGEVRVLQLIDVPDVAMDGATLLICLCGLVGNGAVLWLLGCRIRRNPITVYVLNLAVADFTFLLLMLTSAILYILDSLSCNTFPFFAYLKSFLLPLLIERCMSVLCPLWYRCHRPQHLSAVVCALLWALSISVIAIVAVPCLTHQQDQCRLSLISMYALNFLIFAPPMVISNVILFIKVQCGSQRRQPRRLYIVIFLTVLFFLLLMVPLSIWNFVQHINISMGHSQVVFLLACINSSINPFIYFLVGSCRRPAALPLPLVPPLRGLGLGAPLGGWGWGLCAHQDARSGEGARGAPARGLSA</sequence>
<reference evidence="12" key="1">
    <citation type="submission" date="2025-08" db="UniProtKB">
        <authorList>
            <consortium name="Ensembl"/>
        </authorList>
    </citation>
    <scope>IDENTIFICATION</scope>
</reference>
<evidence type="ECO:0000313" key="12">
    <source>
        <dbReference type="Ensembl" id="ENSAZOP00000023320.1"/>
    </source>
</evidence>
<feature type="transmembrane region" description="Helical" evidence="10">
    <location>
        <begin position="238"/>
        <end position="257"/>
    </location>
</feature>
<feature type="domain" description="G-protein coupled receptors family 1 profile" evidence="11">
    <location>
        <begin position="42"/>
        <end position="254"/>
    </location>
</feature>
<feature type="transmembrane region" description="Helical" evidence="10">
    <location>
        <begin position="98"/>
        <end position="121"/>
    </location>
</feature>
<dbReference type="PANTHER" id="PTHR11334">
    <property type="entry name" value="MAS-RELATED G-PROTEIN COUPLED RECEPTOR"/>
    <property type="match status" value="1"/>
</dbReference>
<feature type="transmembrane region" description="Helical" evidence="10">
    <location>
        <begin position="170"/>
        <end position="190"/>
    </location>
</feature>
<keyword evidence="8" id="KW-0807">Transducer</keyword>
<dbReference type="InterPro" id="IPR000276">
    <property type="entry name" value="GPCR_Rhodpsn"/>
</dbReference>
<dbReference type="PROSITE" id="PS50262">
    <property type="entry name" value="G_PROTEIN_RECEP_F1_2"/>
    <property type="match status" value="1"/>
</dbReference>
<organism evidence="12 13">
    <name type="scientific">Anas zonorhyncha</name>
    <name type="common">Eastern spot-billed duck</name>
    <dbReference type="NCBI Taxonomy" id="75864"/>
    <lineage>
        <taxon>Eukaryota</taxon>
        <taxon>Metazoa</taxon>
        <taxon>Chordata</taxon>
        <taxon>Craniata</taxon>
        <taxon>Vertebrata</taxon>
        <taxon>Euteleostomi</taxon>
        <taxon>Archelosauria</taxon>
        <taxon>Archosauria</taxon>
        <taxon>Dinosauria</taxon>
        <taxon>Saurischia</taxon>
        <taxon>Theropoda</taxon>
        <taxon>Coelurosauria</taxon>
        <taxon>Aves</taxon>
        <taxon>Neognathae</taxon>
        <taxon>Galloanserae</taxon>
        <taxon>Anseriformes</taxon>
        <taxon>Anatidae</taxon>
        <taxon>Anatinae</taxon>
        <taxon>Anas</taxon>
    </lineage>
</organism>
<reference evidence="12" key="2">
    <citation type="submission" date="2025-09" db="UniProtKB">
        <authorList>
            <consortium name="Ensembl"/>
        </authorList>
    </citation>
    <scope>IDENTIFICATION</scope>
</reference>
<keyword evidence="13" id="KW-1185">Reference proteome</keyword>
<keyword evidence="4 10" id="KW-1133">Transmembrane helix</keyword>
<evidence type="ECO:0000256" key="7">
    <source>
        <dbReference type="ARBA" id="ARBA00023170"/>
    </source>
</evidence>
<keyword evidence="2" id="KW-1003">Cell membrane</keyword>
<dbReference type="Gene3D" id="1.20.1070.10">
    <property type="entry name" value="Rhodopsin 7-helix transmembrane proteins"/>
    <property type="match status" value="1"/>
</dbReference>
<evidence type="ECO:0000256" key="9">
    <source>
        <dbReference type="ARBA" id="ARBA00061394"/>
    </source>
</evidence>
<name>A0A8B9ZXG8_9AVES</name>
<dbReference type="Proteomes" id="UP000694549">
    <property type="component" value="Unplaced"/>
</dbReference>
<dbReference type="SUPFAM" id="SSF81321">
    <property type="entry name" value="Family A G protein-coupled receptor-like"/>
    <property type="match status" value="1"/>
</dbReference>
<keyword evidence="3 10" id="KW-0812">Transmembrane</keyword>
<proteinExistence type="inferred from homology"/>
<dbReference type="InterPro" id="IPR017452">
    <property type="entry name" value="GPCR_Rhodpsn_7TM"/>
</dbReference>
<evidence type="ECO:0000256" key="3">
    <source>
        <dbReference type="ARBA" id="ARBA00022692"/>
    </source>
</evidence>
<dbReference type="GO" id="GO:0004930">
    <property type="term" value="F:G protein-coupled receptor activity"/>
    <property type="evidence" value="ECO:0007669"/>
    <property type="project" value="UniProtKB-KW"/>
</dbReference>
<evidence type="ECO:0000256" key="2">
    <source>
        <dbReference type="ARBA" id="ARBA00022475"/>
    </source>
</evidence>
<dbReference type="InterPro" id="IPR026234">
    <property type="entry name" value="MRGPCRFAMILY"/>
</dbReference>
<evidence type="ECO:0000259" key="11">
    <source>
        <dbReference type="PROSITE" id="PS50262"/>
    </source>
</evidence>